<proteinExistence type="predicted"/>
<dbReference type="GeneID" id="96007846"/>
<dbReference type="Pfam" id="PF00172">
    <property type="entry name" value="Zn_clus"/>
    <property type="match status" value="1"/>
</dbReference>
<dbReference type="InterPro" id="IPR021858">
    <property type="entry name" value="Fun_TF"/>
</dbReference>
<sequence>MSTTSKRTRTLAVRQSHHGCYTCKDRKVKCDEAKPSCLRCIRAGRLCEGYPNRDLPHETKAAYSPIQIHLPHELAIRVSSPGSTSDSCRFSKLGCELLRGGSLRGSAKTAPFWNSLLPQLAFSDCGIHNATAALGAAAQLQVQRDDKAAVALLRWYGKAVTQVQKQLTAKNIDSNSIPATCLLLAFVDLFAGRELQALAHFQGFVALLLHRSGSGDRAISTSPPQTPPTPNKDETPRFVASDGLDYAALVLDVNIASYVLSTGPRLPPISTHSNPYSHTTTDPESLALQTLHASYVFASTASQYKYLPSSLRPTSLSIDQSRHVARLHHTIAQTTTLASHSSGRTQTRALVLNTHAKSCLIYLSTLVSPYEKSYDAYTNIFASILADAEVILSQDQQNRPPAQTSLPIPFTPDLGPAQPLFLTALKCRVPFIRQRAIHLLKQTGRDGPFDGRRAAGIAARAAEIEASESESQVPEERRLHGCGAEPAAARAGVVGVMFSLCEDVEGLVGAGESGGVGEGRWWRIWREEVRFG</sequence>
<dbReference type="SUPFAM" id="SSF57701">
    <property type="entry name" value="Zn2/Cys6 DNA-binding domain"/>
    <property type="match status" value="1"/>
</dbReference>
<keyword evidence="2" id="KW-0862">Zinc</keyword>
<dbReference type="InterPro" id="IPR001138">
    <property type="entry name" value="Zn2Cys6_DnaBD"/>
</dbReference>
<dbReference type="InterPro" id="IPR052360">
    <property type="entry name" value="Transcr_Regulatory_Proteins"/>
</dbReference>
<dbReference type="PANTHER" id="PTHR36206">
    <property type="entry name" value="ASPERCRYPTIN BIOSYNTHESIS CLUSTER-SPECIFIC TRANSCRIPTION REGULATOR ATNN-RELATED"/>
    <property type="match status" value="1"/>
</dbReference>
<evidence type="ECO:0000313" key="9">
    <source>
        <dbReference type="Proteomes" id="UP000803884"/>
    </source>
</evidence>
<evidence type="ECO:0000256" key="5">
    <source>
        <dbReference type="ARBA" id="ARBA00023163"/>
    </source>
</evidence>
<evidence type="ECO:0000256" key="4">
    <source>
        <dbReference type="ARBA" id="ARBA00023125"/>
    </source>
</evidence>
<evidence type="ECO:0000256" key="3">
    <source>
        <dbReference type="ARBA" id="ARBA00023015"/>
    </source>
</evidence>
<keyword evidence="3" id="KW-0805">Transcription regulation</keyword>
<feature type="domain" description="Zn(2)-C6 fungal-type" evidence="7">
    <location>
        <begin position="19"/>
        <end position="47"/>
    </location>
</feature>
<dbReference type="PROSITE" id="PS50048">
    <property type="entry name" value="ZN2_CY6_FUNGAL_2"/>
    <property type="match status" value="1"/>
</dbReference>
<comment type="caution">
    <text evidence="8">The sequence shown here is derived from an EMBL/GenBank/DDBJ whole genome shotgun (WGS) entry which is preliminary data.</text>
</comment>
<dbReference type="Pfam" id="PF11951">
    <property type="entry name" value="Fungal_trans_2"/>
    <property type="match status" value="1"/>
</dbReference>
<reference evidence="8 9" key="1">
    <citation type="journal article" date="2020" name="Microbiol. Resour. Announc.">
        <title>Draft Genome Sequence of a Cladosporium Species Isolated from the Mesophotic Ascidian Didemnum maculosum.</title>
        <authorList>
            <person name="Gioti A."/>
            <person name="Siaperas R."/>
            <person name="Nikolaivits E."/>
            <person name="Le Goff G."/>
            <person name="Ouazzani J."/>
            <person name="Kotoulas G."/>
            <person name="Topakas E."/>
        </authorList>
    </citation>
    <scope>NUCLEOTIDE SEQUENCE [LARGE SCALE GENOMIC DNA]</scope>
    <source>
        <strain evidence="8 9">TM138-S3</strain>
    </source>
</reference>
<protein>
    <recommendedName>
        <fullName evidence="7">Zn(2)-C6 fungal-type domain-containing protein</fullName>
    </recommendedName>
</protein>
<dbReference type="Gene3D" id="4.10.240.10">
    <property type="entry name" value="Zn(2)-C6 fungal-type DNA-binding domain"/>
    <property type="match status" value="1"/>
</dbReference>
<dbReference type="CDD" id="cd00067">
    <property type="entry name" value="GAL4"/>
    <property type="match status" value="1"/>
</dbReference>
<evidence type="ECO:0000256" key="1">
    <source>
        <dbReference type="ARBA" id="ARBA00022723"/>
    </source>
</evidence>
<dbReference type="InterPro" id="IPR036864">
    <property type="entry name" value="Zn2-C6_fun-type_DNA-bd_sf"/>
</dbReference>
<evidence type="ECO:0000256" key="6">
    <source>
        <dbReference type="ARBA" id="ARBA00023242"/>
    </source>
</evidence>
<evidence type="ECO:0000256" key="2">
    <source>
        <dbReference type="ARBA" id="ARBA00022833"/>
    </source>
</evidence>
<keyword evidence="9" id="KW-1185">Reference proteome</keyword>
<dbReference type="GO" id="GO:0003677">
    <property type="term" value="F:DNA binding"/>
    <property type="evidence" value="ECO:0007669"/>
    <property type="project" value="UniProtKB-KW"/>
</dbReference>
<keyword evidence="4" id="KW-0238">DNA-binding</keyword>
<dbReference type="EMBL" id="JAAQHG020000021">
    <property type="protein sequence ID" value="KAL1585080.1"/>
    <property type="molecule type" value="Genomic_DNA"/>
</dbReference>
<dbReference type="GO" id="GO:0000981">
    <property type="term" value="F:DNA-binding transcription factor activity, RNA polymerase II-specific"/>
    <property type="evidence" value="ECO:0007669"/>
    <property type="project" value="InterPro"/>
</dbReference>
<dbReference type="GO" id="GO:0008270">
    <property type="term" value="F:zinc ion binding"/>
    <property type="evidence" value="ECO:0007669"/>
    <property type="project" value="InterPro"/>
</dbReference>
<organism evidence="8 9">
    <name type="scientific">Cladosporium halotolerans</name>
    <dbReference type="NCBI Taxonomy" id="1052096"/>
    <lineage>
        <taxon>Eukaryota</taxon>
        <taxon>Fungi</taxon>
        <taxon>Dikarya</taxon>
        <taxon>Ascomycota</taxon>
        <taxon>Pezizomycotina</taxon>
        <taxon>Dothideomycetes</taxon>
        <taxon>Dothideomycetidae</taxon>
        <taxon>Cladosporiales</taxon>
        <taxon>Cladosporiaceae</taxon>
        <taxon>Cladosporium</taxon>
    </lineage>
</organism>
<dbReference type="Proteomes" id="UP000803884">
    <property type="component" value="Unassembled WGS sequence"/>
</dbReference>
<dbReference type="AlphaFoldDB" id="A0AB34KNC7"/>
<keyword evidence="5" id="KW-0804">Transcription</keyword>
<evidence type="ECO:0000313" key="8">
    <source>
        <dbReference type="EMBL" id="KAL1585080.1"/>
    </source>
</evidence>
<keyword evidence="6" id="KW-0539">Nucleus</keyword>
<dbReference type="PANTHER" id="PTHR36206:SF12">
    <property type="entry name" value="ASPERCRYPTIN BIOSYNTHESIS CLUSTER-SPECIFIC TRANSCRIPTION REGULATOR ATNN-RELATED"/>
    <property type="match status" value="1"/>
</dbReference>
<keyword evidence="1" id="KW-0479">Metal-binding</keyword>
<name>A0AB34KNC7_9PEZI</name>
<dbReference type="SMART" id="SM00066">
    <property type="entry name" value="GAL4"/>
    <property type="match status" value="1"/>
</dbReference>
<evidence type="ECO:0000259" key="7">
    <source>
        <dbReference type="PROSITE" id="PS50048"/>
    </source>
</evidence>
<accession>A0AB34KNC7</accession>
<dbReference type="RefSeq" id="XP_069228186.1">
    <property type="nucleotide sequence ID" value="XM_069375008.1"/>
</dbReference>
<dbReference type="PROSITE" id="PS00463">
    <property type="entry name" value="ZN2_CY6_FUNGAL_1"/>
    <property type="match status" value="1"/>
</dbReference>
<gene>
    <name evidence="8" type="ORF">WHR41_06403</name>
</gene>